<keyword evidence="3" id="KW-1185">Reference proteome</keyword>
<gene>
    <name evidence="2" type="ORF">MUK42_06975</name>
</gene>
<evidence type="ECO:0000256" key="1">
    <source>
        <dbReference type="SAM" id="MobiDB-lite"/>
    </source>
</evidence>
<feature type="region of interest" description="Disordered" evidence="1">
    <location>
        <begin position="1"/>
        <end position="93"/>
    </location>
</feature>
<feature type="compositionally biased region" description="Basic and acidic residues" evidence="1">
    <location>
        <begin position="73"/>
        <end position="93"/>
    </location>
</feature>
<proteinExistence type="predicted"/>
<name>A0A9E7JG46_9LILI</name>
<reference evidence="2" key="1">
    <citation type="submission" date="2022-05" db="EMBL/GenBank/DDBJ databases">
        <title>The Musa troglodytarum L. genome provides insights into the mechanism of non-climacteric behaviour and enrichment of carotenoids.</title>
        <authorList>
            <person name="Wang J."/>
        </authorList>
    </citation>
    <scope>NUCLEOTIDE SEQUENCE</scope>
    <source>
        <tissue evidence="2">Leaf</tissue>
    </source>
</reference>
<accession>A0A9E7JG46</accession>
<evidence type="ECO:0000313" key="2">
    <source>
        <dbReference type="EMBL" id="URD79890.1"/>
    </source>
</evidence>
<sequence>MPAREPAIEGGARREAEDRRGGRPMGVEEQERGARTSSKCFPAPSRVDGFLADLTTTNNGKGRRRKRRPSAIPKREFREAGRCQKGSDCKVLA</sequence>
<organism evidence="2 3">
    <name type="scientific">Musa troglodytarum</name>
    <name type="common">fe'i banana</name>
    <dbReference type="NCBI Taxonomy" id="320322"/>
    <lineage>
        <taxon>Eukaryota</taxon>
        <taxon>Viridiplantae</taxon>
        <taxon>Streptophyta</taxon>
        <taxon>Embryophyta</taxon>
        <taxon>Tracheophyta</taxon>
        <taxon>Spermatophyta</taxon>
        <taxon>Magnoliopsida</taxon>
        <taxon>Liliopsida</taxon>
        <taxon>Zingiberales</taxon>
        <taxon>Musaceae</taxon>
        <taxon>Musa</taxon>
    </lineage>
</organism>
<feature type="compositionally biased region" description="Basic and acidic residues" evidence="1">
    <location>
        <begin position="11"/>
        <end position="21"/>
    </location>
</feature>
<protein>
    <submittedName>
        <fullName evidence="2">Uncharacterized protein</fullName>
    </submittedName>
</protein>
<dbReference type="Proteomes" id="UP001055439">
    <property type="component" value="Chromosome 10"/>
</dbReference>
<dbReference type="EMBL" id="CP097503">
    <property type="protein sequence ID" value="URD79890.1"/>
    <property type="molecule type" value="Genomic_DNA"/>
</dbReference>
<feature type="compositionally biased region" description="Low complexity" evidence="1">
    <location>
        <begin position="1"/>
        <end position="10"/>
    </location>
</feature>
<evidence type="ECO:0000313" key="3">
    <source>
        <dbReference type="Proteomes" id="UP001055439"/>
    </source>
</evidence>
<dbReference type="AlphaFoldDB" id="A0A9E7JG46"/>